<evidence type="ECO:0000313" key="2">
    <source>
        <dbReference type="EMBL" id="MPC78405.1"/>
    </source>
</evidence>
<feature type="region of interest" description="Disordered" evidence="1">
    <location>
        <begin position="23"/>
        <end position="43"/>
    </location>
</feature>
<sequence>MTPIHEADLLSLLSFKATDNINNLSSSPSSSSSSSFSTSGSVKTSSLHHSKCLASHRARCEQTHGNHSAVSCFLPILCCIVLSRLM</sequence>
<evidence type="ECO:0000256" key="1">
    <source>
        <dbReference type="SAM" id="MobiDB-lite"/>
    </source>
</evidence>
<dbReference type="EMBL" id="VSRR010048343">
    <property type="protein sequence ID" value="MPC78405.1"/>
    <property type="molecule type" value="Genomic_DNA"/>
</dbReference>
<comment type="caution">
    <text evidence="2">The sequence shown here is derived from an EMBL/GenBank/DDBJ whole genome shotgun (WGS) entry which is preliminary data.</text>
</comment>
<keyword evidence="3" id="KW-1185">Reference proteome</keyword>
<name>A0A5B7I8D6_PORTR</name>
<evidence type="ECO:0000313" key="3">
    <source>
        <dbReference type="Proteomes" id="UP000324222"/>
    </source>
</evidence>
<accession>A0A5B7I8D6</accession>
<dbReference type="Proteomes" id="UP000324222">
    <property type="component" value="Unassembled WGS sequence"/>
</dbReference>
<protein>
    <submittedName>
        <fullName evidence="2">Uncharacterized protein</fullName>
    </submittedName>
</protein>
<proteinExistence type="predicted"/>
<organism evidence="2 3">
    <name type="scientific">Portunus trituberculatus</name>
    <name type="common">Swimming crab</name>
    <name type="synonym">Neptunus trituberculatus</name>
    <dbReference type="NCBI Taxonomy" id="210409"/>
    <lineage>
        <taxon>Eukaryota</taxon>
        <taxon>Metazoa</taxon>
        <taxon>Ecdysozoa</taxon>
        <taxon>Arthropoda</taxon>
        <taxon>Crustacea</taxon>
        <taxon>Multicrustacea</taxon>
        <taxon>Malacostraca</taxon>
        <taxon>Eumalacostraca</taxon>
        <taxon>Eucarida</taxon>
        <taxon>Decapoda</taxon>
        <taxon>Pleocyemata</taxon>
        <taxon>Brachyura</taxon>
        <taxon>Eubrachyura</taxon>
        <taxon>Portunoidea</taxon>
        <taxon>Portunidae</taxon>
        <taxon>Portuninae</taxon>
        <taxon>Portunus</taxon>
    </lineage>
</organism>
<dbReference type="AlphaFoldDB" id="A0A5B7I8D6"/>
<reference evidence="2 3" key="1">
    <citation type="submission" date="2019-05" db="EMBL/GenBank/DDBJ databases">
        <title>Another draft genome of Portunus trituberculatus and its Hox gene families provides insights of decapod evolution.</title>
        <authorList>
            <person name="Jeong J.-H."/>
            <person name="Song I."/>
            <person name="Kim S."/>
            <person name="Choi T."/>
            <person name="Kim D."/>
            <person name="Ryu S."/>
            <person name="Kim W."/>
        </authorList>
    </citation>
    <scope>NUCLEOTIDE SEQUENCE [LARGE SCALE GENOMIC DNA]</scope>
    <source>
        <tissue evidence="2">Muscle</tissue>
    </source>
</reference>
<gene>
    <name evidence="2" type="ORF">E2C01_072891</name>
</gene>
<feature type="compositionally biased region" description="Low complexity" evidence="1">
    <location>
        <begin position="25"/>
        <end position="43"/>
    </location>
</feature>